<feature type="transmembrane region" description="Helical" evidence="14">
    <location>
        <begin position="150"/>
        <end position="173"/>
    </location>
</feature>
<dbReference type="OrthoDB" id="46988at2759"/>
<keyword evidence="14" id="KW-0256">Endoplasmic reticulum</keyword>
<dbReference type="GO" id="GO:0030148">
    <property type="term" value="P:sphingolipid biosynthetic process"/>
    <property type="evidence" value="ECO:0007669"/>
    <property type="project" value="TreeGrafter"/>
</dbReference>
<comment type="similarity">
    <text evidence="3 14">Belongs to the very long-chain fatty acids dehydratase HACD family.</text>
</comment>
<comment type="caution">
    <text evidence="15">The sequence shown here is derived from an EMBL/GenBank/DDBJ whole genome shotgun (WGS) entry which is preliminary data.</text>
</comment>
<keyword evidence="8 14" id="KW-1133">Transmembrane helix</keyword>
<accession>A0A131ZVZ8</accession>
<keyword evidence="11 14" id="KW-0275">Fatty acid biosynthesis</keyword>
<evidence type="ECO:0000256" key="12">
    <source>
        <dbReference type="ARBA" id="ARBA00023239"/>
    </source>
</evidence>
<dbReference type="EMBL" id="JXLN01003410">
    <property type="protein sequence ID" value="KPM02966.1"/>
    <property type="molecule type" value="Genomic_DNA"/>
</dbReference>
<feature type="transmembrane region" description="Helical" evidence="14">
    <location>
        <begin position="20"/>
        <end position="43"/>
    </location>
</feature>
<dbReference type="AlphaFoldDB" id="A0A131ZVZ8"/>
<keyword evidence="6 14" id="KW-0812">Transmembrane</keyword>
<evidence type="ECO:0000256" key="7">
    <source>
        <dbReference type="ARBA" id="ARBA00022832"/>
    </source>
</evidence>
<dbReference type="PANTHER" id="PTHR11035">
    <property type="entry name" value="VERY-LONG-CHAIN (3R)-3-HYDROXYACYL-COA DEHYDRATASE"/>
    <property type="match status" value="1"/>
</dbReference>
<evidence type="ECO:0000313" key="16">
    <source>
        <dbReference type="Proteomes" id="UP000616769"/>
    </source>
</evidence>
<evidence type="ECO:0000256" key="5">
    <source>
        <dbReference type="ARBA" id="ARBA00022516"/>
    </source>
</evidence>
<comment type="function">
    <text evidence="14">Catalyzes the third of the four reactions of the long-chain fatty acids elongation cycle. This endoplasmic reticulum-bound enzymatic process, allows the addition of two carbons to the chain of long- and very long-chain fatty acids/VLCFAs per cycle. This enzyme catalyzes the dehydration of the 3-hydroxyacyl-CoA intermediate into trans-2,3-enoyl-CoA, within each cycle of fatty acid elongation. Thereby, it participates to the production of VLCFAs of different chain lengths that are involved in multiple biological processes as precursors of membrane lipids and lipid mediators.</text>
</comment>
<feature type="transmembrane region" description="Helical" evidence="14">
    <location>
        <begin position="88"/>
        <end position="105"/>
    </location>
</feature>
<dbReference type="GO" id="GO:0005789">
    <property type="term" value="C:endoplasmic reticulum membrane"/>
    <property type="evidence" value="ECO:0007669"/>
    <property type="project" value="UniProtKB-SubCell"/>
</dbReference>
<feature type="transmembrane region" description="Helical" evidence="14">
    <location>
        <begin position="112"/>
        <end position="130"/>
    </location>
</feature>
<dbReference type="InterPro" id="IPR007482">
    <property type="entry name" value="Tyr_Pase-like_PTPLA"/>
</dbReference>
<evidence type="ECO:0000256" key="2">
    <source>
        <dbReference type="ARBA" id="ARBA00005194"/>
    </source>
</evidence>
<dbReference type="GO" id="GO:0102158">
    <property type="term" value="F:very-long-chain (3R)-3-hydroxyacyl-CoA dehydratase activity"/>
    <property type="evidence" value="ECO:0007669"/>
    <property type="project" value="UniProtKB-EC"/>
</dbReference>
<dbReference type="EC" id="4.2.1.134" evidence="4 14"/>
<keyword evidence="5 14" id="KW-0444">Lipid biosynthesis</keyword>
<comment type="subcellular location">
    <subcellularLocation>
        <location evidence="14">Endoplasmic reticulum membrane</location>
        <topology evidence="14">Multi-pass membrane protein</topology>
    </subcellularLocation>
    <subcellularLocation>
        <location evidence="1">Membrane</location>
        <topology evidence="1">Multi-pass membrane protein</topology>
    </subcellularLocation>
</comment>
<evidence type="ECO:0000256" key="14">
    <source>
        <dbReference type="RuleBase" id="RU363109"/>
    </source>
</evidence>
<comment type="pathway">
    <text evidence="2 14">Lipid metabolism; fatty acid biosynthesis.</text>
</comment>
<evidence type="ECO:0000256" key="9">
    <source>
        <dbReference type="ARBA" id="ARBA00023098"/>
    </source>
</evidence>
<evidence type="ECO:0000313" key="15">
    <source>
        <dbReference type="EMBL" id="KPM02966.1"/>
    </source>
</evidence>
<evidence type="ECO:0000256" key="13">
    <source>
        <dbReference type="ARBA" id="ARBA00036671"/>
    </source>
</evidence>
<feature type="transmembrane region" description="Helical" evidence="14">
    <location>
        <begin position="185"/>
        <end position="205"/>
    </location>
</feature>
<feature type="transmembrane region" description="Helical" evidence="14">
    <location>
        <begin position="211"/>
        <end position="234"/>
    </location>
</feature>
<evidence type="ECO:0000256" key="6">
    <source>
        <dbReference type="ARBA" id="ARBA00022692"/>
    </source>
</evidence>
<keyword evidence="10 14" id="KW-0472">Membrane</keyword>
<dbReference type="GO" id="GO:0042761">
    <property type="term" value="P:very long-chain fatty acid biosynthetic process"/>
    <property type="evidence" value="ECO:0007669"/>
    <property type="project" value="TreeGrafter"/>
</dbReference>
<comment type="catalytic activity">
    <reaction evidence="13 14">
        <text>a very-long-chain (3R)-3-hydroxyacyl-CoA = a very-long-chain (2E)-enoyl-CoA + H2O</text>
        <dbReference type="Rhea" id="RHEA:45812"/>
        <dbReference type="ChEBI" id="CHEBI:15377"/>
        <dbReference type="ChEBI" id="CHEBI:83728"/>
        <dbReference type="ChEBI" id="CHEBI:85440"/>
        <dbReference type="EC" id="4.2.1.134"/>
    </reaction>
</comment>
<dbReference type="VEuPathDB" id="VectorBase:SSCA004445"/>
<sequence length="251" mass="29478">MDKPSTQRKPQPPFVKHYLAFYNLVQFCGWGFGLILALKFMLFSKPYSHRLLWEHCSMIISIFQTLQLMEVVHAAIKFVPSNPIQTFIQIFSRLMLVWGILVPIVDARDSIGVPMLLIAWSIAECTRYIYYALNIYDAVPYLSTWLRYSLFIVLYPLGVSGELLTTYAALAPIRRMKFLSLELPNALNISFYYDIYCILFMLSYVHCKFDFLFAFDFFASFSICFLVFPQLYLYMMHQRKKILSNSQSKRD</sequence>
<evidence type="ECO:0000256" key="4">
    <source>
        <dbReference type="ARBA" id="ARBA00013122"/>
    </source>
</evidence>
<reference evidence="15 16" key="1">
    <citation type="journal article" date="2015" name="Parasit. Vectors">
        <title>Draft genome of the scabies mite.</title>
        <authorList>
            <person name="Rider S.D.Jr."/>
            <person name="Morgan M.S."/>
            <person name="Arlian L.G."/>
        </authorList>
    </citation>
    <scope>NUCLEOTIDE SEQUENCE [LARGE SCALE GENOMIC DNA]</scope>
    <source>
        <strain evidence="15">Arlian Lab</strain>
    </source>
</reference>
<keyword evidence="9 14" id="KW-0443">Lipid metabolism</keyword>
<keyword evidence="12 14" id="KW-0456">Lyase</keyword>
<evidence type="ECO:0000256" key="11">
    <source>
        <dbReference type="ARBA" id="ARBA00023160"/>
    </source>
</evidence>
<evidence type="ECO:0000256" key="3">
    <source>
        <dbReference type="ARBA" id="ARBA00007811"/>
    </source>
</evidence>
<dbReference type="Pfam" id="PF04387">
    <property type="entry name" value="PTPLA"/>
    <property type="match status" value="1"/>
</dbReference>
<dbReference type="PANTHER" id="PTHR11035:SF3">
    <property type="entry name" value="VERY-LONG-CHAIN (3R)-3-HYDROXYACYL-COA DEHYDRATASE"/>
    <property type="match status" value="1"/>
</dbReference>
<evidence type="ECO:0000256" key="8">
    <source>
        <dbReference type="ARBA" id="ARBA00022989"/>
    </source>
</evidence>
<dbReference type="GO" id="GO:0030497">
    <property type="term" value="P:fatty acid elongation"/>
    <property type="evidence" value="ECO:0007669"/>
    <property type="project" value="TreeGrafter"/>
</dbReference>
<name>A0A131ZVZ8_SARSC</name>
<evidence type="ECO:0000256" key="1">
    <source>
        <dbReference type="ARBA" id="ARBA00004141"/>
    </source>
</evidence>
<evidence type="ECO:0000256" key="10">
    <source>
        <dbReference type="ARBA" id="ARBA00023136"/>
    </source>
</evidence>
<dbReference type="Proteomes" id="UP000616769">
    <property type="component" value="Unassembled WGS sequence"/>
</dbReference>
<protein>
    <recommendedName>
        <fullName evidence="4 14">Very-long-chain (3R)-3-hydroxyacyl-CoA dehydratase</fullName>
        <ecNumber evidence="4 14">4.2.1.134</ecNumber>
    </recommendedName>
</protein>
<dbReference type="UniPathway" id="UPA00094"/>
<gene>
    <name evidence="15" type="ORF">QR98_0013930</name>
</gene>
<proteinExistence type="inferred from homology"/>
<keyword evidence="7 14" id="KW-0276">Fatty acid metabolism</keyword>
<organism evidence="15 16">
    <name type="scientific">Sarcoptes scabiei</name>
    <name type="common">Itch mite</name>
    <name type="synonym">Acarus scabiei</name>
    <dbReference type="NCBI Taxonomy" id="52283"/>
    <lineage>
        <taxon>Eukaryota</taxon>
        <taxon>Metazoa</taxon>
        <taxon>Ecdysozoa</taxon>
        <taxon>Arthropoda</taxon>
        <taxon>Chelicerata</taxon>
        <taxon>Arachnida</taxon>
        <taxon>Acari</taxon>
        <taxon>Acariformes</taxon>
        <taxon>Sarcoptiformes</taxon>
        <taxon>Astigmata</taxon>
        <taxon>Psoroptidia</taxon>
        <taxon>Sarcoptoidea</taxon>
        <taxon>Sarcoptidae</taxon>
        <taxon>Sarcoptinae</taxon>
        <taxon>Sarcoptes</taxon>
    </lineage>
</organism>